<dbReference type="InterPro" id="IPR036457">
    <property type="entry name" value="PPM-type-like_dom_sf"/>
</dbReference>
<dbReference type="Proteomes" id="UP001152519">
    <property type="component" value="Unassembled WGS sequence"/>
</dbReference>
<dbReference type="InterPro" id="IPR036890">
    <property type="entry name" value="HATPase_C_sf"/>
</dbReference>
<dbReference type="SUPFAM" id="SSF55785">
    <property type="entry name" value="PYP-like sensor domain (PAS domain)"/>
    <property type="match status" value="1"/>
</dbReference>
<dbReference type="InterPro" id="IPR013655">
    <property type="entry name" value="PAS_fold_3"/>
</dbReference>
<evidence type="ECO:0000259" key="2">
    <source>
        <dbReference type="PROSITE" id="PS50113"/>
    </source>
</evidence>
<name>A0A9W4GVU8_9ACTN</name>
<dbReference type="SMART" id="SM00331">
    <property type="entry name" value="PP2C_SIG"/>
    <property type="match status" value="1"/>
</dbReference>
<dbReference type="PROSITE" id="PS50113">
    <property type="entry name" value="PAC"/>
    <property type="match status" value="1"/>
</dbReference>
<reference evidence="3" key="1">
    <citation type="submission" date="2021-05" db="EMBL/GenBank/DDBJ databases">
        <authorList>
            <person name="Arsene-Ploetze F."/>
        </authorList>
    </citation>
    <scope>NUCLEOTIDE SEQUENCE</scope>
    <source>
        <strain evidence="3">DSM 42138</strain>
    </source>
</reference>
<dbReference type="InterPro" id="IPR000700">
    <property type="entry name" value="PAS-assoc_C"/>
</dbReference>
<dbReference type="PANTHER" id="PTHR43156">
    <property type="entry name" value="STAGE II SPORULATION PROTEIN E-RELATED"/>
    <property type="match status" value="1"/>
</dbReference>
<dbReference type="CDD" id="cd00130">
    <property type="entry name" value="PAS"/>
    <property type="match status" value="1"/>
</dbReference>
<evidence type="ECO:0000313" key="3">
    <source>
        <dbReference type="EMBL" id="CAG6398967.1"/>
    </source>
</evidence>
<keyword evidence="1" id="KW-0378">Hydrolase</keyword>
<dbReference type="Pfam" id="PF07228">
    <property type="entry name" value="SpoIIE"/>
    <property type="match status" value="1"/>
</dbReference>
<accession>A0A9W4GVU8</accession>
<dbReference type="Pfam" id="PF08447">
    <property type="entry name" value="PAS_3"/>
    <property type="match status" value="1"/>
</dbReference>
<dbReference type="Gene3D" id="3.60.40.10">
    <property type="entry name" value="PPM-type phosphatase domain"/>
    <property type="match status" value="1"/>
</dbReference>
<gene>
    <name evidence="3" type="ORF">SCOCK_80122</name>
</gene>
<dbReference type="CDD" id="cd16936">
    <property type="entry name" value="HATPase_RsbW-like"/>
    <property type="match status" value="1"/>
</dbReference>
<dbReference type="InterPro" id="IPR052016">
    <property type="entry name" value="Bact_Sigma-Reg"/>
</dbReference>
<dbReference type="SMART" id="SM00065">
    <property type="entry name" value="GAF"/>
    <property type="match status" value="1"/>
</dbReference>
<dbReference type="InterPro" id="IPR029016">
    <property type="entry name" value="GAF-like_dom_sf"/>
</dbReference>
<dbReference type="InterPro" id="IPR003018">
    <property type="entry name" value="GAF"/>
</dbReference>
<dbReference type="InterPro" id="IPR035965">
    <property type="entry name" value="PAS-like_dom_sf"/>
</dbReference>
<evidence type="ECO:0000313" key="4">
    <source>
        <dbReference type="Proteomes" id="UP001152519"/>
    </source>
</evidence>
<keyword evidence="4" id="KW-1185">Reference proteome</keyword>
<dbReference type="InterPro" id="IPR000014">
    <property type="entry name" value="PAS"/>
</dbReference>
<organism evidence="3 4">
    <name type="scientific">Actinacidiphila cocklensis</name>
    <dbReference type="NCBI Taxonomy" id="887465"/>
    <lineage>
        <taxon>Bacteria</taxon>
        <taxon>Bacillati</taxon>
        <taxon>Actinomycetota</taxon>
        <taxon>Actinomycetes</taxon>
        <taxon>Kitasatosporales</taxon>
        <taxon>Streptomycetaceae</taxon>
        <taxon>Actinacidiphila</taxon>
    </lineage>
</organism>
<feature type="domain" description="PAC" evidence="2">
    <location>
        <begin position="247"/>
        <end position="299"/>
    </location>
</feature>
<dbReference type="InterPro" id="IPR013656">
    <property type="entry name" value="PAS_4"/>
</dbReference>
<dbReference type="Gene3D" id="3.30.450.40">
    <property type="match status" value="1"/>
</dbReference>
<dbReference type="Gene3D" id="3.30.565.10">
    <property type="entry name" value="Histidine kinase-like ATPase, C-terminal domain"/>
    <property type="match status" value="1"/>
</dbReference>
<dbReference type="PANTHER" id="PTHR43156:SF2">
    <property type="entry name" value="STAGE II SPORULATION PROTEIN E"/>
    <property type="match status" value="1"/>
</dbReference>
<dbReference type="Gene3D" id="2.10.70.100">
    <property type="match status" value="1"/>
</dbReference>
<dbReference type="SUPFAM" id="SSF55781">
    <property type="entry name" value="GAF domain-like"/>
    <property type="match status" value="2"/>
</dbReference>
<evidence type="ECO:0000256" key="1">
    <source>
        <dbReference type="ARBA" id="ARBA00022801"/>
    </source>
</evidence>
<protein>
    <submittedName>
        <fullName evidence="3">GAF domain-containing protein</fullName>
    </submittedName>
</protein>
<sequence>MPAEPAVDGMRLQWLDSLDPAADVSDVLAMALPQAAAGLAALGSMVHLSGRDDRTLRLASASSLPTALAQAWELLDIDGGTALAPVRAVLANDVAWSTAQPPSLAPGPQPGVLSAPVTVGGAPVGALSVLAAHEPPADRKLFLRTLAAAIGVRLAAARQQRDGTAPWWQVPLDRRVMRRVRVGTWSWDLASGRLDFDEPAEDLVHLAGLDLRSWDRQIDSWMARVHPDDRPGVDEAIAQSMREGSAYAVEYRVVDREGRAAWLEFRGAFEYDAAGQPVRMVGTAWNTTPRRTREAWLVGLLEWYPRPLYVLAGDGAVEWVNRAGRAWAEEHGSQGTDCALWESVPALREQGVQDLVARARAAPGTATTLTVSTPGRDSGAAAYTELTAVGIGDYVSITLADVTARTLADHRSAAMSELAEALIRALTMRDVVEVVVRHMLPMVGATGLVAHDLTGPRPKLIDAVGYAPAFLEALADQGWPQRLASSELSGAQLLFITSPAEFRRRWPRVVPVADQGRNQAWAVLPLIAGGRHLGSCVISWPAQRTFDADDRAFLSTVGVVLSKAMGNAAAYEEAQERAERLQKELLPGELPDLVAVQTAARWRAAAGQDVGGDWYDTVPLPGGRTLAVAGDVAGHGLEQAITMGIIRHAVLTIASLDLPLDELLARVGDVAVRLAGPLPDQTVYATCVMVVYDATTGVCEVASAGHLAPVVHRPGRQPAVLDVAAGPPLGLAQVIDPLPVEVTTTVLEPGSTLLLYTNGTLGSSSPDPAPLVEALARRTAAAPAPADPDRRARWLTELCGTITHDLPPDPDHQDDSALLLLNTGRVPPEDVMVADLPLEPRSAARARDLTAIQLGRWGLAELTDSAALIVSELAGNVIRHTGRGLDGADMIRLRLLHLDGGVVTEVYDGTESAPRVRHPSLDDEFGRGLQIVAVASRSRWGARYVPGGKCIWAQLDPDSDEMPHASAV</sequence>
<dbReference type="EMBL" id="CAJSLV010000114">
    <property type="protein sequence ID" value="CAG6398967.1"/>
    <property type="molecule type" value="Genomic_DNA"/>
</dbReference>
<dbReference type="Gene3D" id="3.30.450.20">
    <property type="entry name" value="PAS domain"/>
    <property type="match status" value="1"/>
</dbReference>
<comment type="caution">
    <text evidence="3">The sequence shown here is derived from an EMBL/GenBank/DDBJ whole genome shotgun (WGS) entry which is preliminary data.</text>
</comment>
<proteinExistence type="predicted"/>
<dbReference type="GO" id="GO:0016791">
    <property type="term" value="F:phosphatase activity"/>
    <property type="evidence" value="ECO:0007669"/>
    <property type="project" value="TreeGrafter"/>
</dbReference>
<dbReference type="InterPro" id="IPR001932">
    <property type="entry name" value="PPM-type_phosphatase-like_dom"/>
</dbReference>
<dbReference type="Pfam" id="PF08448">
    <property type="entry name" value="PAS_4"/>
    <property type="match status" value="1"/>
</dbReference>
<dbReference type="AlphaFoldDB" id="A0A9W4GVU8"/>